<dbReference type="SUPFAM" id="SSF88659">
    <property type="entry name" value="Sigma3 and sigma4 domains of RNA polymerase sigma factors"/>
    <property type="match status" value="1"/>
</dbReference>
<dbReference type="InterPro" id="IPR039425">
    <property type="entry name" value="RNA_pol_sigma-70-like"/>
</dbReference>
<comment type="similarity">
    <text evidence="1">Belongs to the sigma-70 factor family. ECF subfamily.</text>
</comment>
<keyword evidence="4" id="KW-0804">Transcription</keyword>
<dbReference type="EMBL" id="BAAAUV010000056">
    <property type="protein sequence ID" value="GAA3243181.1"/>
    <property type="molecule type" value="Genomic_DNA"/>
</dbReference>
<dbReference type="Pfam" id="PF08281">
    <property type="entry name" value="Sigma70_r4_2"/>
    <property type="match status" value="1"/>
</dbReference>
<gene>
    <name evidence="7" type="ORF">GCM10010468_81230</name>
</gene>
<dbReference type="InterPro" id="IPR013249">
    <property type="entry name" value="RNA_pol_sigma70_r4_t2"/>
</dbReference>
<evidence type="ECO:0000256" key="4">
    <source>
        <dbReference type="ARBA" id="ARBA00023163"/>
    </source>
</evidence>
<dbReference type="InterPro" id="IPR013325">
    <property type="entry name" value="RNA_pol_sigma_r2"/>
</dbReference>
<dbReference type="Gene3D" id="1.10.10.10">
    <property type="entry name" value="Winged helix-like DNA-binding domain superfamily/Winged helix DNA-binding domain"/>
    <property type="match status" value="1"/>
</dbReference>
<sequence length="197" mass="21501">MEEDSGDELGALVERARGGDEDAFSAVYTLVHPRVLRYLWTLVGDDAEDVASEVWLQVARDLGRFRGDGPGFRGWTATIARNRAMDHLRGARRRPATPTPVERLVDLAVSQDGAGTMAATDAAIRLIALLPKDQADAVLLRVVLELDVATAAKVLRKRTGAVSTCLYRGLRKLAEIVEKNDRNGVIEMRAPALKDAK</sequence>
<comment type="caution">
    <text evidence="7">The sequence shown here is derived from an EMBL/GenBank/DDBJ whole genome shotgun (WGS) entry which is preliminary data.</text>
</comment>
<reference evidence="8" key="1">
    <citation type="journal article" date="2019" name="Int. J. Syst. Evol. Microbiol.">
        <title>The Global Catalogue of Microorganisms (GCM) 10K type strain sequencing project: providing services to taxonomists for standard genome sequencing and annotation.</title>
        <authorList>
            <consortium name="The Broad Institute Genomics Platform"/>
            <consortium name="The Broad Institute Genome Sequencing Center for Infectious Disease"/>
            <person name="Wu L."/>
            <person name="Ma J."/>
        </authorList>
    </citation>
    <scope>NUCLEOTIDE SEQUENCE [LARGE SCALE GENOMIC DNA]</scope>
    <source>
        <strain evidence="8">JCM 9377</strain>
    </source>
</reference>
<evidence type="ECO:0000313" key="7">
    <source>
        <dbReference type="EMBL" id="GAA3243181.1"/>
    </source>
</evidence>
<dbReference type="Pfam" id="PF04542">
    <property type="entry name" value="Sigma70_r2"/>
    <property type="match status" value="1"/>
</dbReference>
<feature type="domain" description="RNA polymerase sigma factor 70 region 4 type 2" evidence="6">
    <location>
        <begin position="122"/>
        <end position="173"/>
    </location>
</feature>
<dbReference type="Gene3D" id="1.10.1740.10">
    <property type="match status" value="1"/>
</dbReference>
<keyword evidence="3" id="KW-0731">Sigma factor</keyword>
<dbReference type="PANTHER" id="PTHR43133:SF66">
    <property type="entry name" value="ECF RNA POLYMERASE SIGMA FACTOR SIGK"/>
    <property type="match status" value="1"/>
</dbReference>
<dbReference type="Proteomes" id="UP001501237">
    <property type="component" value="Unassembled WGS sequence"/>
</dbReference>
<accession>A0ABP6QP96</accession>
<protein>
    <submittedName>
        <fullName evidence="7">RNA polymerase sigma factor</fullName>
    </submittedName>
</protein>
<dbReference type="SUPFAM" id="SSF88946">
    <property type="entry name" value="Sigma2 domain of RNA polymerase sigma factors"/>
    <property type="match status" value="1"/>
</dbReference>
<organism evidence="7 8">
    <name type="scientific">Actinocorallia longicatena</name>
    <dbReference type="NCBI Taxonomy" id="111803"/>
    <lineage>
        <taxon>Bacteria</taxon>
        <taxon>Bacillati</taxon>
        <taxon>Actinomycetota</taxon>
        <taxon>Actinomycetes</taxon>
        <taxon>Streptosporangiales</taxon>
        <taxon>Thermomonosporaceae</taxon>
        <taxon>Actinocorallia</taxon>
    </lineage>
</organism>
<evidence type="ECO:0000256" key="3">
    <source>
        <dbReference type="ARBA" id="ARBA00023082"/>
    </source>
</evidence>
<evidence type="ECO:0000259" key="5">
    <source>
        <dbReference type="Pfam" id="PF04542"/>
    </source>
</evidence>
<dbReference type="InterPro" id="IPR007627">
    <property type="entry name" value="RNA_pol_sigma70_r2"/>
</dbReference>
<feature type="domain" description="RNA polymerase sigma-70 region 2" evidence="5">
    <location>
        <begin position="28"/>
        <end position="94"/>
    </location>
</feature>
<dbReference type="NCBIfam" id="TIGR02937">
    <property type="entry name" value="sigma70-ECF"/>
    <property type="match status" value="1"/>
</dbReference>
<keyword evidence="8" id="KW-1185">Reference proteome</keyword>
<dbReference type="InterPro" id="IPR036388">
    <property type="entry name" value="WH-like_DNA-bd_sf"/>
</dbReference>
<evidence type="ECO:0000256" key="1">
    <source>
        <dbReference type="ARBA" id="ARBA00010641"/>
    </source>
</evidence>
<proteinExistence type="inferred from homology"/>
<evidence type="ECO:0000313" key="8">
    <source>
        <dbReference type="Proteomes" id="UP001501237"/>
    </source>
</evidence>
<dbReference type="RefSeq" id="WP_344840069.1">
    <property type="nucleotide sequence ID" value="NZ_BAAAUV010000056.1"/>
</dbReference>
<dbReference type="InterPro" id="IPR013324">
    <property type="entry name" value="RNA_pol_sigma_r3/r4-like"/>
</dbReference>
<dbReference type="InterPro" id="IPR014284">
    <property type="entry name" value="RNA_pol_sigma-70_dom"/>
</dbReference>
<keyword evidence="2" id="KW-0805">Transcription regulation</keyword>
<dbReference type="PANTHER" id="PTHR43133">
    <property type="entry name" value="RNA POLYMERASE ECF-TYPE SIGMA FACTO"/>
    <property type="match status" value="1"/>
</dbReference>
<evidence type="ECO:0000259" key="6">
    <source>
        <dbReference type="Pfam" id="PF08281"/>
    </source>
</evidence>
<evidence type="ECO:0000256" key="2">
    <source>
        <dbReference type="ARBA" id="ARBA00023015"/>
    </source>
</evidence>
<name>A0ABP6QP96_9ACTN</name>